<evidence type="ECO:0000256" key="7">
    <source>
        <dbReference type="ARBA" id="ARBA00022840"/>
    </source>
</evidence>
<evidence type="ECO:0000259" key="10">
    <source>
        <dbReference type="Pfam" id="PF07730"/>
    </source>
</evidence>
<evidence type="ECO:0000313" key="13">
    <source>
        <dbReference type="Proteomes" id="UP001321481"/>
    </source>
</evidence>
<dbReference type="Pfam" id="PF07730">
    <property type="entry name" value="HisKA_3"/>
    <property type="match status" value="1"/>
</dbReference>
<dbReference type="Gene3D" id="3.30.565.10">
    <property type="entry name" value="Histidine kinase-like ATPase, C-terminal domain"/>
    <property type="match status" value="1"/>
</dbReference>
<keyword evidence="9" id="KW-0472">Membrane</keyword>
<dbReference type="GO" id="GO:0016301">
    <property type="term" value="F:kinase activity"/>
    <property type="evidence" value="ECO:0007669"/>
    <property type="project" value="UniProtKB-KW"/>
</dbReference>
<dbReference type="InterPro" id="IPR036890">
    <property type="entry name" value="HATPase_C_sf"/>
</dbReference>
<name>A0ABT6ZC15_9MICO</name>
<dbReference type="EC" id="2.7.13.3" evidence="2"/>
<feature type="domain" description="Signal transduction histidine kinase subgroup 3 dimerisation and phosphoacceptor" evidence="10">
    <location>
        <begin position="214"/>
        <end position="277"/>
    </location>
</feature>
<feature type="transmembrane region" description="Helical" evidence="9">
    <location>
        <begin position="34"/>
        <end position="55"/>
    </location>
</feature>
<feature type="transmembrane region" description="Helical" evidence="9">
    <location>
        <begin position="67"/>
        <end position="85"/>
    </location>
</feature>
<evidence type="ECO:0000259" key="11">
    <source>
        <dbReference type="Pfam" id="PF23539"/>
    </source>
</evidence>
<comment type="catalytic activity">
    <reaction evidence="1">
        <text>ATP + protein L-histidine = ADP + protein N-phospho-L-histidine.</text>
        <dbReference type="EC" id="2.7.13.3"/>
    </reaction>
</comment>
<gene>
    <name evidence="12" type="ORF">QNI14_04410</name>
</gene>
<evidence type="ECO:0000256" key="4">
    <source>
        <dbReference type="ARBA" id="ARBA00022679"/>
    </source>
</evidence>
<evidence type="ECO:0000256" key="8">
    <source>
        <dbReference type="ARBA" id="ARBA00023012"/>
    </source>
</evidence>
<evidence type="ECO:0000256" key="1">
    <source>
        <dbReference type="ARBA" id="ARBA00000085"/>
    </source>
</evidence>
<dbReference type="InterPro" id="IPR011712">
    <property type="entry name" value="Sig_transdc_His_kin_sub3_dim/P"/>
</dbReference>
<comment type="caution">
    <text evidence="12">The sequence shown here is derived from an EMBL/GenBank/DDBJ whole genome shotgun (WGS) entry which is preliminary data.</text>
</comment>
<dbReference type="Pfam" id="PF23539">
    <property type="entry name" value="DUF7134"/>
    <property type="match status" value="1"/>
</dbReference>
<proteinExistence type="predicted"/>
<feature type="transmembrane region" description="Helical" evidence="9">
    <location>
        <begin position="131"/>
        <end position="154"/>
    </location>
</feature>
<dbReference type="InterPro" id="IPR050482">
    <property type="entry name" value="Sensor_HK_TwoCompSys"/>
</dbReference>
<feature type="transmembrane region" description="Helical" evidence="9">
    <location>
        <begin position="91"/>
        <end position="119"/>
    </location>
</feature>
<dbReference type="EMBL" id="JASJND010000002">
    <property type="protein sequence ID" value="MDJ1113688.1"/>
    <property type="molecule type" value="Genomic_DNA"/>
</dbReference>
<evidence type="ECO:0000256" key="6">
    <source>
        <dbReference type="ARBA" id="ARBA00022777"/>
    </source>
</evidence>
<sequence length="414" mass="43447">MTSDSRSSSLRTDDELRLPRPPGVFRRFWARHPLVADIVIAGVCLLLSFVPAGALSRADDGAIFGPAGTWVVIVLLALACVSLVVRRRWPLVPFVAALVVAHAYLIAPVPLGGPLLLFATYAVAVYRSTRAAIIGLVVGLAALAALATTLMLVGAVPTQLAWNAVVAEAVTGVIGGLIGANVGNRRRYIDAVIARSRQLLVERDQQARIAAVEERARIARELHDIVSHSLTVVVALAEGASATPDRDRARAATDQVAATARSALTEMRAMLGVLRDADSAHTPLAPVDADAVATAVAAARGAGFPVTVRTSGRIDAPMPVLLAVGRIVQEGLTNAMRHAPDATRIDVAVDMTDAGVVVQVRNDGVRGPRRAGGYGIRGLQERVDHVCGTLEAGPTADGWILRAELPIATREDDA</sequence>
<dbReference type="SUPFAM" id="SSF55874">
    <property type="entry name" value="ATPase domain of HSP90 chaperone/DNA topoisomerase II/histidine kinase"/>
    <property type="match status" value="1"/>
</dbReference>
<keyword evidence="4" id="KW-0808">Transferase</keyword>
<feature type="transmembrane region" description="Helical" evidence="9">
    <location>
        <begin position="160"/>
        <end position="180"/>
    </location>
</feature>
<keyword evidence="5" id="KW-0547">Nucleotide-binding</keyword>
<feature type="domain" description="DUF7134" evidence="11">
    <location>
        <begin position="26"/>
        <end position="168"/>
    </location>
</feature>
<dbReference type="Gene3D" id="1.20.5.1930">
    <property type="match status" value="1"/>
</dbReference>
<dbReference type="Proteomes" id="UP001321481">
    <property type="component" value="Unassembled WGS sequence"/>
</dbReference>
<dbReference type="InterPro" id="IPR055558">
    <property type="entry name" value="DUF7134"/>
</dbReference>
<organism evidence="12 13">
    <name type="scientific">Microbacterium dauci</name>
    <dbReference type="NCBI Taxonomy" id="3048008"/>
    <lineage>
        <taxon>Bacteria</taxon>
        <taxon>Bacillati</taxon>
        <taxon>Actinomycetota</taxon>
        <taxon>Actinomycetes</taxon>
        <taxon>Micrococcales</taxon>
        <taxon>Microbacteriaceae</taxon>
        <taxon>Microbacterium</taxon>
    </lineage>
</organism>
<dbReference type="PANTHER" id="PTHR24421">
    <property type="entry name" value="NITRATE/NITRITE SENSOR PROTEIN NARX-RELATED"/>
    <property type="match status" value="1"/>
</dbReference>
<evidence type="ECO:0000256" key="3">
    <source>
        <dbReference type="ARBA" id="ARBA00022553"/>
    </source>
</evidence>
<keyword evidence="3" id="KW-0597">Phosphoprotein</keyword>
<keyword evidence="7" id="KW-0067">ATP-binding</keyword>
<keyword evidence="6 12" id="KW-0418">Kinase</keyword>
<dbReference type="CDD" id="cd16917">
    <property type="entry name" value="HATPase_UhpB-NarQ-NarX-like"/>
    <property type="match status" value="1"/>
</dbReference>
<evidence type="ECO:0000256" key="9">
    <source>
        <dbReference type="SAM" id="Phobius"/>
    </source>
</evidence>
<evidence type="ECO:0000256" key="2">
    <source>
        <dbReference type="ARBA" id="ARBA00012438"/>
    </source>
</evidence>
<reference evidence="12 13" key="1">
    <citation type="submission" date="2023-05" db="EMBL/GenBank/DDBJ databases">
        <title>Microbacterium dauci sp.nov., Isolated from Carrot Rhizosphere Soil.</title>
        <authorList>
            <person name="Xiao Z."/>
            <person name="Zheng J."/>
        </authorList>
    </citation>
    <scope>NUCLEOTIDE SEQUENCE [LARGE SCALE GENOMIC DNA]</scope>
    <source>
        <strain evidence="12 13">LX3-4</strain>
    </source>
</reference>
<evidence type="ECO:0000313" key="12">
    <source>
        <dbReference type="EMBL" id="MDJ1113688.1"/>
    </source>
</evidence>
<dbReference type="RefSeq" id="WP_283715119.1">
    <property type="nucleotide sequence ID" value="NZ_JASJND010000002.1"/>
</dbReference>
<keyword evidence="9" id="KW-0812">Transmembrane</keyword>
<keyword evidence="9" id="KW-1133">Transmembrane helix</keyword>
<keyword evidence="13" id="KW-1185">Reference proteome</keyword>
<keyword evidence="8" id="KW-0902">Two-component regulatory system</keyword>
<accession>A0ABT6ZC15</accession>
<protein>
    <recommendedName>
        <fullName evidence="2">histidine kinase</fullName>
        <ecNumber evidence="2">2.7.13.3</ecNumber>
    </recommendedName>
</protein>
<evidence type="ECO:0000256" key="5">
    <source>
        <dbReference type="ARBA" id="ARBA00022741"/>
    </source>
</evidence>
<dbReference type="PANTHER" id="PTHR24421:SF10">
    <property type="entry name" value="NITRATE_NITRITE SENSOR PROTEIN NARQ"/>
    <property type="match status" value="1"/>
</dbReference>